<dbReference type="CDD" id="cd06588">
    <property type="entry name" value="PhnB_like"/>
    <property type="match status" value="1"/>
</dbReference>
<protein>
    <submittedName>
        <fullName evidence="2">VOC family protein</fullName>
    </submittedName>
</protein>
<dbReference type="InterPro" id="IPR029068">
    <property type="entry name" value="Glyas_Bleomycin-R_OHBP_Dase"/>
</dbReference>
<dbReference type="Gene3D" id="3.10.180.10">
    <property type="entry name" value="2,3-Dihydroxybiphenyl 1,2-Dioxygenase, domain 1"/>
    <property type="match status" value="1"/>
</dbReference>
<feature type="domain" description="PhnB-like" evidence="1">
    <location>
        <begin position="5"/>
        <end position="129"/>
    </location>
</feature>
<dbReference type="InterPro" id="IPR028973">
    <property type="entry name" value="PhnB-like"/>
</dbReference>
<keyword evidence="3" id="KW-1185">Reference proteome</keyword>
<sequence>MPTALTAYLAFNGNCREVMTHYQQCLGGDLAIRAIEGSPIEAHCPPHMKHQVLHSELRTGGLLLMASDLTPGAYTQGNNFGVMIHCSSEAECRDYYAKLSAGATIHDPLGPKFWGAFMGTFTDRYGVRWMTAYDPNTGKENP</sequence>
<dbReference type="RefSeq" id="WP_345253010.1">
    <property type="nucleotide sequence ID" value="NZ_BAABGY010000001.1"/>
</dbReference>
<comment type="caution">
    <text evidence="2">The sequence shown here is derived from an EMBL/GenBank/DDBJ whole genome shotgun (WGS) entry which is preliminary data.</text>
</comment>
<dbReference type="EMBL" id="BAABGY010000001">
    <property type="protein sequence ID" value="GAA4319581.1"/>
    <property type="molecule type" value="Genomic_DNA"/>
</dbReference>
<gene>
    <name evidence="2" type="ORF">GCM10023184_04390</name>
</gene>
<proteinExistence type="predicted"/>
<evidence type="ECO:0000313" key="3">
    <source>
        <dbReference type="Proteomes" id="UP001501725"/>
    </source>
</evidence>
<reference evidence="3" key="1">
    <citation type="journal article" date="2019" name="Int. J. Syst. Evol. Microbiol.">
        <title>The Global Catalogue of Microorganisms (GCM) 10K type strain sequencing project: providing services to taxonomists for standard genome sequencing and annotation.</title>
        <authorList>
            <consortium name="The Broad Institute Genomics Platform"/>
            <consortium name="The Broad Institute Genome Sequencing Center for Infectious Disease"/>
            <person name="Wu L."/>
            <person name="Ma J."/>
        </authorList>
    </citation>
    <scope>NUCLEOTIDE SEQUENCE [LARGE SCALE GENOMIC DNA]</scope>
    <source>
        <strain evidence="3">JCM 17919</strain>
    </source>
</reference>
<dbReference type="Pfam" id="PF06983">
    <property type="entry name" value="3-dmu-9_3-mt"/>
    <property type="match status" value="1"/>
</dbReference>
<dbReference type="PANTHER" id="PTHR33990">
    <property type="entry name" value="PROTEIN YJDN-RELATED"/>
    <property type="match status" value="1"/>
</dbReference>
<dbReference type="PANTHER" id="PTHR33990:SF1">
    <property type="entry name" value="PROTEIN YJDN"/>
    <property type="match status" value="1"/>
</dbReference>
<dbReference type="SUPFAM" id="SSF54593">
    <property type="entry name" value="Glyoxalase/Bleomycin resistance protein/Dihydroxybiphenyl dioxygenase"/>
    <property type="match status" value="1"/>
</dbReference>
<name>A0ABP8G8S3_9BACT</name>
<dbReference type="Proteomes" id="UP001501725">
    <property type="component" value="Unassembled WGS sequence"/>
</dbReference>
<accession>A0ABP8G8S3</accession>
<evidence type="ECO:0000259" key="1">
    <source>
        <dbReference type="Pfam" id="PF06983"/>
    </source>
</evidence>
<organism evidence="2 3">
    <name type="scientific">Flaviaesturariibacter amylovorans</name>
    <dbReference type="NCBI Taxonomy" id="1084520"/>
    <lineage>
        <taxon>Bacteria</taxon>
        <taxon>Pseudomonadati</taxon>
        <taxon>Bacteroidota</taxon>
        <taxon>Chitinophagia</taxon>
        <taxon>Chitinophagales</taxon>
        <taxon>Chitinophagaceae</taxon>
        <taxon>Flaviaestuariibacter</taxon>
    </lineage>
</organism>
<evidence type="ECO:0000313" key="2">
    <source>
        <dbReference type="EMBL" id="GAA4319581.1"/>
    </source>
</evidence>